<evidence type="ECO:0000313" key="2">
    <source>
        <dbReference type="EMBL" id="CAH1248593.1"/>
    </source>
</evidence>
<feature type="region of interest" description="Disordered" evidence="1">
    <location>
        <begin position="324"/>
        <end position="363"/>
    </location>
</feature>
<dbReference type="AlphaFoldDB" id="A0A8J9Z6C8"/>
<accession>A0A8J9Z6C8</accession>
<evidence type="ECO:0000256" key="1">
    <source>
        <dbReference type="SAM" id="MobiDB-lite"/>
    </source>
</evidence>
<gene>
    <name evidence="2" type="primary">Hypp8281</name>
    <name evidence="2" type="ORF">BLAG_LOCUS9915</name>
</gene>
<dbReference type="PANTHER" id="PTHR46880">
    <property type="entry name" value="RAS-ASSOCIATING DOMAIN-CONTAINING PROTEIN"/>
    <property type="match status" value="1"/>
</dbReference>
<proteinExistence type="predicted"/>
<dbReference type="Proteomes" id="UP000838412">
    <property type="component" value="Chromosome 16"/>
</dbReference>
<evidence type="ECO:0000313" key="3">
    <source>
        <dbReference type="Proteomes" id="UP000838412"/>
    </source>
</evidence>
<keyword evidence="3" id="KW-1185">Reference proteome</keyword>
<dbReference type="EMBL" id="OV696701">
    <property type="protein sequence ID" value="CAH1248593.1"/>
    <property type="molecule type" value="Genomic_DNA"/>
</dbReference>
<feature type="compositionally biased region" description="Low complexity" evidence="1">
    <location>
        <begin position="341"/>
        <end position="363"/>
    </location>
</feature>
<dbReference type="OrthoDB" id="10203663at2759"/>
<protein>
    <submittedName>
        <fullName evidence="2">Hypp8281 protein</fullName>
    </submittedName>
</protein>
<dbReference type="PANTHER" id="PTHR46880:SF5">
    <property type="entry name" value="DUF4371 DOMAIN-CONTAINING PROTEIN"/>
    <property type="match status" value="1"/>
</dbReference>
<reference evidence="2" key="1">
    <citation type="submission" date="2022-01" db="EMBL/GenBank/DDBJ databases">
        <authorList>
            <person name="Braso-Vives M."/>
        </authorList>
    </citation>
    <scope>NUCLEOTIDE SEQUENCE</scope>
</reference>
<name>A0A8J9Z6C8_BRALA</name>
<sequence>MRNFISLHILLYEHVRSTFDTLCKEADNANDPRLDHLAAYMRNTWMESTMWKISEWVVFMEPVQQVSLKKLKKYQCERHRSVQGRLFTYWGDYAEGRRTTFSLLRTCSRVYAPVVEEDCEQSQDIINQPENKEKSTKEMKEKMRSGHVERGMKTLFLLAKEEIAQQPNFNRCMLPVLLEYQLQSGHSTLLTGSTFFGLQVDGTTDITTTKELVLFTWLIKDCEVVNLFAGMVDVDVGKAATISSAILAWIQKKGLIVKKLMGFGSDGVTGADTRVVTSVILEKSSKSVAQLRTKEIRRQLPAWILQQPERSVVENQEGVTNAVPGEAPQQQIGRGTLVPPQQAQQQMGQDMVAPPQQAQQQMG</sequence>
<organism evidence="2 3">
    <name type="scientific">Branchiostoma lanceolatum</name>
    <name type="common">Common lancelet</name>
    <name type="synonym">Amphioxus lanceolatum</name>
    <dbReference type="NCBI Taxonomy" id="7740"/>
    <lineage>
        <taxon>Eukaryota</taxon>
        <taxon>Metazoa</taxon>
        <taxon>Chordata</taxon>
        <taxon>Cephalochordata</taxon>
        <taxon>Leptocardii</taxon>
        <taxon>Amphioxiformes</taxon>
        <taxon>Branchiostomatidae</taxon>
        <taxon>Branchiostoma</taxon>
    </lineage>
</organism>